<sequence length="221" mass="24950">MPLHHDTTLSHMEQDRSKTSSYTHSEATAPLIHPTPPIIATGTEGMAQDIVGHGFAASATRVTSQTATGIVHETPQTLEQAHAYQQKHDKEQEDIRGQAEKELEKKTEKYRKEAEEQAEKIRKELEKQHHRDIEFRKEVVESAIDRQKREVELAADYAKKRLEHEKALAMDALEQSKLRTDIQVNMNTATGSTSTGATVRSEHTEFHTTPGDTVGSLMRQY</sequence>
<feature type="region of interest" description="Disordered" evidence="2">
    <location>
        <begin position="189"/>
        <end position="221"/>
    </location>
</feature>
<dbReference type="EMBL" id="BDGG01000007">
    <property type="protein sequence ID" value="GAV01369.1"/>
    <property type="molecule type" value="Genomic_DNA"/>
</dbReference>
<keyword evidence="4" id="KW-1185">Reference proteome</keyword>
<dbReference type="OrthoDB" id="10456443at2759"/>
<feature type="compositionally biased region" description="Low complexity" evidence="2">
    <location>
        <begin position="189"/>
        <end position="198"/>
    </location>
</feature>
<reference evidence="3 4" key="1">
    <citation type="journal article" date="2016" name="Nat. Commun.">
        <title>Extremotolerant tardigrade genome and improved radiotolerance of human cultured cells by tardigrade-unique protein.</title>
        <authorList>
            <person name="Hashimoto T."/>
            <person name="Horikawa D.D."/>
            <person name="Saito Y."/>
            <person name="Kuwahara H."/>
            <person name="Kozuka-Hata H."/>
            <person name="Shin-I T."/>
            <person name="Minakuchi Y."/>
            <person name="Ohishi K."/>
            <person name="Motoyama A."/>
            <person name="Aizu T."/>
            <person name="Enomoto A."/>
            <person name="Kondo K."/>
            <person name="Tanaka S."/>
            <person name="Hara Y."/>
            <person name="Koshikawa S."/>
            <person name="Sagara H."/>
            <person name="Miura T."/>
            <person name="Yokobori S."/>
            <person name="Miyagawa K."/>
            <person name="Suzuki Y."/>
            <person name="Kubo T."/>
            <person name="Oyama M."/>
            <person name="Kohara Y."/>
            <person name="Fujiyama A."/>
            <person name="Arakawa K."/>
            <person name="Katayama T."/>
            <person name="Toyoda A."/>
            <person name="Kunieda T."/>
        </authorList>
    </citation>
    <scope>NUCLEOTIDE SEQUENCE [LARGE SCALE GENOMIC DNA]</scope>
    <source>
        <strain evidence="3 4">YOKOZUNA-1</strain>
    </source>
</reference>
<evidence type="ECO:0000256" key="1">
    <source>
        <dbReference type="SAM" id="Coils"/>
    </source>
</evidence>
<keyword evidence="1" id="KW-0175">Coiled coil</keyword>
<feature type="region of interest" description="Disordered" evidence="2">
    <location>
        <begin position="1"/>
        <end position="33"/>
    </location>
</feature>
<gene>
    <name evidence="3" type="primary">RvY_12093-0</name>
    <name evidence="3" type="synonym">RvY_12093.0</name>
    <name evidence="3" type="ORF">RvY_12093</name>
</gene>
<evidence type="ECO:0000256" key="2">
    <source>
        <dbReference type="SAM" id="MobiDB-lite"/>
    </source>
</evidence>
<feature type="coiled-coil region" evidence="1">
    <location>
        <begin position="96"/>
        <end position="131"/>
    </location>
</feature>
<protein>
    <submittedName>
        <fullName evidence="3">CAHS10</fullName>
    </submittedName>
</protein>
<organism evidence="3 4">
    <name type="scientific">Ramazzottius varieornatus</name>
    <name type="common">Water bear</name>
    <name type="synonym">Tardigrade</name>
    <dbReference type="NCBI Taxonomy" id="947166"/>
    <lineage>
        <taxon>Eukaryota</taxon>
        <taxon>Metazoa</taxon>
        <taxon>Ecdysozoa</taxon>
        <taxon>Tardigrada</taxon>
        <taxon>Eutardigrada</taxon>
        <taxon>Parachela</taxon>
        <taxon>Hypsibioidea</taxon>
        <taxon>Ramazzottiidae</taxon>
        <taxon>Ramazzottius</taxon>
    </lineage>
</organism>
<accession>A0A1D1VS35</accession>
<name>A0A1D1VS35_RAMVA</name>
<dbReference type="AlphaFoldDB" id="A0A1D1VS35"/>
<proteinExistence type="predicted"/>
<dbReference type="Proteomes" id="UP000186922">
    <property type="component" value="Unassembled WGS sequence"/>
</dbReference>
<comment type="caution">
    <text evidence="3">The sequence shown here is derived from an EMBL/GenBank/DDBJ whole genome shotgun (WGS) entry which is preliminary data.</text>
</comment>
<feature type="compositionally biased region" description="Basic and acidic residues" evidence="2">
    <location>
        <begin position="1"/>
        <end position="18"/>
    </location>
</feature>
<evidence type="ECO:0000313" key="4">
    <source>
        <dbReference type="Proteomes" id="UP000186922"/>
    </source>
</evidence>
<evidence type="ECO:0000313" key="3">
    <source>
        <dbReference type="EMBL" id="GAV01369.1"/>
    </source>
</evidence>